<evidence type="ECO:0000313" key="2">
    <source>
        <dbReference type="EMBL" id="WTZ13244.1"/>
    </source>
</evidence>
<reference evidence="2" key="1">
    <citation type="submission" date="2022-10" db="EMBL/GenBank/DDBJ databases">
        <title>The complete genomes of actinobacterial strains from the NBC collection.</title>
        <authorList>
            <person name="Joergensen T.S."/>
            <person name="Alvarez Arevalo M."/>
            <person name="Sterndorff E.B."/>
            <person name="Faurdal D."/>
            <person name="Vuksanovic O."/>
            <person name="Mourched A.-S."/>
            <person name="Charusanti P."/>
            <person name="Shaw S."/>
            <person name="Blin K."/>
            <person name="Weber T."/>
        </authorList>
    </citation>
    <scope>NUCLEOTIDE SEQUENCE</scope>
    <source>
        <strain evidence="2">NBC_01393</strain>
    </source>
</reference>
<dbReference type="AlphaFoldDB" id="A0AAU3IA12"/>
<gene>
    <name evidence="2" type="ORF">OG699_37935</name>
</gene>
<organism evidence="2">
    <name type="scientific">Streptomyces sp. NBC_01393</name>
    <dbReference type="NCBI Taxonomy" id="2903851"/>
    <lineage>
        <taxon>Bacteria</taxon>
        <taxon>Bacillati</taxon>
        <taxon>Actinomycetota</taxon>
        <taxon>Actinomycetes</taxon>
        <taxon>Kitasatosporales</taxon>
        <taxon>Streptomycetaceae</taxon>
        <taxon>Streptomyces</taxon>
    </lineage>
</organism>
<dbReference type="EMBL" id="CP109546">
    <property type="protein sequence ID" value="WTZ13244.1"/>
    <property type="molecule type" value="Genomic_DNA"/>
</dbReference>
<protein>
    <submittedName>
        <fullName evidence="2">Uncharacterized protein</fullName>
    </submittedName>
</protein>
<name>A0AAU3IA12_9ACTN</name>
<sequence>MNITTATPVEIDTALYALYAKAADILAKQHGAERLIRVIDATEAGSYASYLPERSPQRRAELVAEAEALATEYVRIYADEVLPLDDEYLRRGRWTRYFLVDNTNGHVHKDQACDTCFPTTQYSWLIEQSGMSAEGLVELAGEKACTRCFPWAPVDTLKRKTLLESVDKKAARLEREAKKAEREAKKAAKGITTPEGAVLYADKESSSYMKVESLRTAEIAATDALLDLIQVQRQAKNPEFSYMFRNGRTEAVLTKEIALHAWCLLRSIAAKKGLGFQEVFATHEKKAQAKLRKMEREWAKDFRNPDRIKPNA</sequence>
<feature type="coiled-coil region" evidence="1">
    <location>
        <begin position="163"/>
        <end position="190"/>
    </location>
</feature>
<proteinExistence type="predicted"/>
<keyword evidence="1" id="KW-0175">Coiled coil</keyword>
<evidence type="ECO:0000256" key="1">
    <source>
        <dbReference type="SAM" id="Coils"/>
    </source>
</evidence>
<accession>A0AAU3IA12</accession>